<dbReference type="Pfam" id="PF01796">
    <property type="entry name" value="OB_ChsH2_C"/>
    <property type="match status" value="1"/>
</dbReference>
<accession>A0A5K7ZPV4</accession>
<dbReference type="AlphaFoldDB" id="A0A5K7ZPV4"/>
<evidence type="ECO:0000313" key="4">
    <source>
        <dbReference type="Proteomes" id="UP000425960"/>
    </source>
</evidence>
<gene>
    <name evidence="3" type="ORF">DSCO28_17360</name>
</gene>
<evidence type="ECO:0000259" key="1">
    <source>
        <dbReference type="Pfam" id="PF01796"/>
    </source>
</evidence>
<dbReference type="RefSeq" id="WP_155321943.1">
    <property type="nucleotide sequence ID" value="NZ_AP021876.1"/>
</dbReference>
<feature type="domain" description="ChsH2 rubredoxin-like zinc ribbon" evidence="2">
    <location>
        <begin position="19"/>
        <end position="54"/>
    </location>
</feature>
<evidence type="ECO:0000313" key="3">
    <source>
        <dbReference type="EMBL" id="BBO81170.1"/>
    </source>
</evidence>
<name>A0A5K7ZPV4_9BACT</name>
<dbReference type="EMBL" id="AP021876">
    <property type="protein sequence ID" value="BBO81170.1"/>
    <property type="molecule type" value="Genomic_DNA"/>
</dbReference>
<dbReference type="Proteomes" id="UP000425960">
    <property type="component" value="Chromosome"/>
</dbReference>
<feature type="domain" description="ChsH2 C-terminal OB-fold" evidence="1">
    <location>
        <begin position="56"/>
        <end position="121"/>
    </location>
</feature>
<dbReference type="KEGG" id="dov:DSCO28_17360"/>
<dbReference type="SUPFAM" id="SSF50249">
    <property type="entry name" value="Nucleic acid-binding proteins"/>
    <property type="match status" value="1"/>
</dbReference>
<dbReference type="Pfam" id="PF12172">
    <property type="entry name" value="zf-ChsH2"/>
    <property type="match status" value="1"/>
</dbReference>
<evidence type="ECO:0000259" key="2">
    <source>
        <dbReference type="Pfam" id="PF12172"/>
    </source>
</evidence>
<dbReference type="InterPro" id="IPR022002">
    <property type="entry name" value="ChsH2_Znr"/>
</dbReference>
<dbReference type="InterPro" id="IPR052513">
    <property type="entry name" value="Thioester_dehydratase-like"/>
</dbReference>
<dbReference type="InterPro" id="IPR002878">
    <property type="entry name" value="ChsH2_C"/>
</dbReference>
<dbReference type="PANTHER" id="PTHR34075:SF5">
    <property type="entry name" value="BLR3430 PROTEIN"/>
    <property type="match status" value="1"/>
</dbReference>
<dbReference type="Gene3D" id="6.10.30.10">
    <property type="match status" value="1"/>
</dbReference>
<reference evidence="3 4" key="1">
    <citation type="submission" date="2019-11" db="EMBL/GenBank/DDBJ databases">
        <title>Comparative genomics of hydrocarbon-degrading Desulfosarcina strains.</title>
        <authorList>
            <person name="Watanabe M."/>
            <person name="Kojima H."/>
            <person name="Fukui M."/>
        </authorList>
    </citation>
    <scope>NUCLEOTIDE SEQUENCE [LARGE SCALE GENOMIC DNA]</scope>
    <source>
        <strain evidence="3 4">28bB2T</strain>
    </source>
</reference>
<sequence>MSEYKKPLPEVQPWSEDFWKATKQHKLLIQECNECKTKIFYPRKFCPECWSSDLSWSEASGKGKIFTFSVTLAGVEKKFADDIPYVLALVDLEEGIRMMTNIVECKPEDVKIGMDVEVVFDDINQDFALPKWRPVNN</sequence>
<dbReference type="InterPro" id="IPR012340">
    <property type="entry name" value="NA-bd_OB-fold"/>
</dbReference>
<dbReference type="PANTHER" id="PTHR34075">
    <property type="entry name" value="BLR3430 PROTEIN"/>
    <property type="match status" value="1"/>
</dbReference>
<protein>
    <submittedName>
        <fullName evidence="3">Transcriptional regulator</fullName>
    </submittedName>
</protein>
<organism evidence="3 4">
    <name type="scientific">Desulfosarcina ovata subsp. sediminis</name>
    <dbReference type="NCBI Taxonomy" id="885957"/>
    <lineage>
        <taxon>Bacteria</taxon>
        <taxon>Pseudomonadati</taxon>
        <taxon>Thermodesulfobacteriota</taxon>
        <taxon>Desulfobacteria</taxon>
        <taxon>Desulfobacterales</taxon>
        <taxon>Desulfosarcinaceae</taxon>
        <taxon>Desulfosarcina</taxon>
    </lineage>
</organism>
<proteinExistence type="predicted"/>